<sequence length="70" mass="8561">MDRTWVWRQDRKQESEEWWYTTGYVILYPARYTFAHRLIAIRFPASFRVTNSNDLHSNPYSDWEGKLVFG</sequence>
<organism evidence="1 2">
    <name type="scientific">Moniliophthora roreri (strain MCA 2997)</name>
    <name type="common">Cocoa frosty pod rot fungus</name>
    <name type="synonym">Crinipellis roreri</name>
    <dbReference type="NCBI Taxonomy" id="1381753"/>
    <lineage>
        <taxon>Eukaryota</taxon>
        <taxon>Fungi</taxon>
        <taxon>Dikarya</taxon>
        <taxon>Basidiomycota</taxon>
        <taxon>Agaricomycotina</taxon>
        <taxon>Agaricomycetes</taxon>
        <taxon>Agaricomycetidae</taxon>
        <taxon>Agaricales</taxon>
        <taxon>Marasmiineae</taxon>
        <taxon>Marasmiaceae</taxon>
        <taxon>Moniliophthora</taxon>
    </lineage>
</organism>
<comment type="caution">
    <text evidence="1">The sequence shown here is derived from an EMBL/GenBank/DDBJ whole genome shotgun (WGS) entry which is preliminary data.</text>
</comment>
<dbReference type="HOGENOM" id="CLU_2758363_0_0_1"/>
<keyword evidence="2" id="KW-1185">Reference proteome</keyword>
<name>V2Y808_MONRO</name>
<reference evidence="1 2" key="1">
    <citation type="journal article" date="2014" name="BMC Genomics">
        <title>Genome and secretome analysis of the hemibiotrophic fungal pathogen, Moniliophthora roreri, which causes frosty pod rot disease of cacao: mechanisms of the biotrophic and necrotrophic phases.</title>
        <authorList>
            <person name="Meinhardt L.W."/>
            <person name="Costa G.G.L."/>
            <person name="Thomazella D.P.T."/>
            <person name="Teixeira P.J.P.L."/>
            <person name="Carazzolle M.F."/>
            <person name="Schuster S.C."/>
            <person name="Carlson J.E."/>
            <person name="Guiltinan M.J."/>
            <person name="Mieczkowski P."/>
            <person name="Farmer A."/>
            <person name="Ramaraj T."/>
            <person name="Crozier J."/>
            <person name="Davis R.E."/>
            <person name="Shao J."/>
            <person name="Melnick R.L."/>
            <person name="Pereira G.A.G."/>
            <person name="Bailey B.A."/>
        </authorList>
    </citation>
    <scope>NUCLEOTIDE SEQUENCE [LARGE SCALE GENOMIC DNA]</scope>
    <source>
        <strain evidence="1 2">MCA 2997</strain>
    </source>
</reference>
<dbReference type="Proteomes" id="UP000017559">
    <property type="component" value="Unassembled WGS sequence"/>
</dbReference>
<dbReference type="AlphaFoldDB" id="V2Y808"/>
<proteinExistence type="predicted"/>
<dbReference type="KEGG" id="mrr:Moror_15336"/>
<evidence type="ECO:0000313" key="2">
    <source>
        <dbReference type="Proteomes" id="UP000017559"/>
    </source>
</evidence>
<evidence type="ECO:0000313" key="1">
    <source>
        <dbReference type="EMBL" id="ESK87809.1"/>
    </source>
</evidence>
<protein>
    <submittedName>
        <fullName evidence="1">Uncharacterized protein</fullName>
    </submittedName>
</protein>
<accession>V2Y808</accession>
<gene>
    <name evidence="1" type="ORF">Moror_15336</name>
</gene>
<dbReference type="EMBL" id="AWSO01000735">
    <property type="protein sequence ID" value="ESK87809.1"/>
    <property type="molecule type" value="Genomic_DNA"/>
</dbReference>